<feature type="transmembrane region" description="Helical" evidence="1">
    <location>
        <begin position="107"/>
        <end position="127"/>
    </location>
</feature>
<accession>A0A1C5II28</accession>
<sequence length="371" mass="39726">MTVYLVRRAFRRSPPAVAWLLAIAVGLGTWATAPYAPTSGLADPLWSVCLVGAAAGLLLEPHPFRRPALALLLLTVAVLTKNEGMVTGSLLALLVVIRSRRELHRAWLVWLPVLAGGGWALLVRGLGARSDVTEGSRMERMLAGGPEVLDRAGRTLDAFRDNVGPLLTGTVLVALFGMVFLRRQRRAKRLGSDLWLWNLLVGYLTVLALTHVVGPNDIQWWLRTSVARVTLPGTLLAILICAGWIAAAIGQRPSLEHADEPYSGRANPPPAIEAEADITPVGPRCGCRPGKTKASGPSGRVMALRHAGSNLGRHLFEDGIMYASSEPCPCASGLLLGTHSTSDLRGEQPRCGDLRLRRPSVLPLGSVSKCA</sequence>
<protein>
    <submittedName>
        <fullName evidence="2">Uncharacterized protein</fullName>
    </submittedName>
</protein>
<feature type="transmembrane region" description="Helical" evidence="1">
    <location>
        <begin position="194"/>
        <end position="214"/>
    </location>
</feature>
<keyword evidence="1" id="KW-1133">Transmembrane helix</keyword>
<keyword evidence="1" id="KW-0472">Membrane</keyword>
<reference evidence="2 3" key="1">
    <citation type="submission" date="2016-06" db="EMBL/GenBank/DDBJ databases">
        <authorList>
            <person name="Kjaerup R.B."/>
            <person name="Dalgaard T.S."/>
            <person name="Juul-Madsen H.R."/>
        </authorList>
    </citation>
    <scope>NUCLEOTIDE SEQUENCE [LARGE SCALE GENOMIC DNA]</scope>
    <source>
        <strain evidence="2 3">DSM 43904</strain>
    </source>
</reference>
<feature type="transmembrane region" description="Helical" evidence="1">
    <location>
        <begin position="68"/>
        <end position="95"/>
    </location>
</feature>
<gene>
    <name evidence="2" type="ORF">GA0070609_3394</name>
</gene>
<feature type="transmembrane region" description="Helical" evidence="1">
    <location>
        <begin position="226"/>
        <end position="247"/>
    </location>
</feature>
<feature type="transmembrane region" description="Helical" evidence="1">
    <location>
        <begin position="163"/>
        <end position="182"/>
    </location>
</feature>
<proteinExistence type="predicted"/>
<keyword evidence="1" id="KW-0812">Transmembrane</keyword>
<evidence type="ECO:0000256" key="1">
    <source>
        <dbReference type="SAM" id="Phobius"/>
    </source>
</evidence>
<evidence type="ECO:0000313" key="3">
    <source>
        <dbReference type="Proteomes" id="UP000198217"/>
    </source>
</evidence>
<evidence type="ECO:0000313" key="2">
    <source>
        <dbReference type="EMBL" id="SCG58017.1"/>
    </source>
</evidence>
<organism evidence="2 3">
    <name type="scientific">Micromonospora echinaurantiaca</name>
    <dbReference type="NCBI Taxonomy" id="47857"/>
    <lineage>
        <taxon>Bacteria</taxon>
        <taxon>Bacillati</taxon>
        <taxon>Actinomycetota</taxon>
        <taxon>Actinomycetes</taxon>
        <taxon>Micromonosporales</taxon>
        <taxon>Micromonosporaceae</taxon>
        <taxon>Micromonospora</taxon>
    </lineage>
</organism>
<keyword evidence="3" id="KW-1185">Reference proteome</keyword>
<name>A0A1C5II28_9ACTN</name>
<dbReference type="Proteomes" id="UP000198217">
    <property type="component" value="Chromosome I"/>
</dbReference>
<dbReference type="RefSeq" id="WP_172899257.1">
    <property type="nucleotide sequence ID" value="NZ_LT607750.1"/>
</dbReference>
<dbReference type="AlphaFoldDB" id="A0A1C5II28"/>
<dbReference type="EMBL" id="LT607750">
    <property type="protein sequence ID" value="SCG58017.1"/>
    <property type="molecule type" value="Genomic_DNA"/>
</dbReference>